<dbReference type="AlphaFoldDB" id="A0AAV4TJC3"/>
<dbReference type="Proteomes" id="UP001054837">
    <property type="component" value="Unassembled WGS sequence"/>
</dbReference>
<evidence type="ECO:0000313" key="2">
    <source>
        <dbReference type="Proteomes" id="UP001054837"/>
    </source>
</evidence>
<name>A0AAV4TJC3_9ARAC</name>
<proteinExistence type="predicted"/>
<protein>
    <submittedName>
        <fullName evidence="1">Uncharacterized protein</fullName>
    </submittedName>
</protein>
<accession>A0AAV4TJC3</accession>
<comment type="caution">
    <text evidence="1">The sequence shown here is derived from an EMBL/GenBank/DDBJ whole genome shotgun (WGS) entry which is preliminary data.</text>
</comment>
<reference evidence="1 2" key="1">
    <citation type="submission" date="2021-06" db="EMBL/GenBank/DDBJ databases">
        <title>Caerostris darwini draft genome.</title>
        <authorList>
            <person name="Kono N."/>
            <person name="Arakawa K."/>
        </authorList>
    </citation>
    <scope>NUCLEOTIDE SEQUENCE [LARGE SCALE GENOMIC DNA]</scope>
</reference>
<sequence length="94" mass="11322">MLDFDKRPKVSKEQQVMVVLSYLTMSKVKHFCMHSTPLCKRFYKLRGEERQRLVFRPNGVRGKESMREIRLPDLRPEIRFSHPFNAITAQHQYQ</sequence>
<evidence type="ECO:0000313" key="1">
    <source>
        <dbReference type="EMBL" id="GIY46723.1"/>
    </source>
</evidence>
<organism evidence="1 2">
    <name type="scientific">Caerostris darwini</name>
    <dbReference type="NCBI Taxonomy" id="1538125"/>
    <lineage>
        <taxon>Eukaryota</taxon>
        <taxon>Metazoa</taxon>
        <taxon>Ecdysozoa</taxon>
        <taxon>Arthropoda</taxon>
        <taxon>Chelicerata</taxon>
        <taxon>Arachnida</taxon>
        <taxon>Araneae</taxon>
        <taxon>Araneomorphae</taxon>
        <taxon>Entelegynae</taxon>
        <taxon>Araneoidea</taxon>
        <taxon>Araneidae</taxon>
        <taxon>Caerostris</taxon>
    </lineage>
</organism>
<keyword evidence="2" id="KW-1185">Reference proteome</keyword>
<dbReference type="EMBL" id="BPLQ01009812">
    <property type="protein sequence ID" value="GIY46723.1"/>
    <property type="molecule type" value="Genomic_DNA"/>
</dbReference>
<gene>
    <name evidence="1" type="ORF">CDAR_250851</name>
</gene>